<dbReference type="EMBL" id="CP093344">
    <property type="protein sequence ID" value="WOG86607.1"/>
    <property type="molecule type" value="Genomic_DNA"/>
</dbReference>
<dbReference type="Proteomes" id="UP000077755">
    <property type="component" value="Chromosome 2"/>
</dbReference>
<reference evidence="3" key="2">
    <citation type="submission" date="2022-03" db="EMBL/GenBank/DDBJ databases">
        <title>Draft title - Genomic analysis of global carrot germplasm unveils the trajectory of domestication and the origin of high carotenoid orange carrot.</title>
        <authorList>
            <person name="Iorizzo M."/>
            <person name="Ellison S."/>
            <person name="Senalik D."/>
            <person name="Macko-Podgorni A."/>
            <person name="Grzebelus D."/>
            <person name="Bostan H."/>
            <person name="Rolling W."/>
            <person name="Curaba J."/>
            <person name="Simon P."/>
        </authorList>
    </citation>
    <scope>NUCLEOTIDE SEQUENCE</scope>
    <source>
        <tissue evidence="3">Leaf</tissue>
    </source>
</reference>
<evidence type="ECO:0000313" key="2">
    <source>
        <dbReference type="EMBL" id="KZN04348.1"/>
    </source>
</evidence>
<dbReference type="PANTHER" id="PTHR33785:SF8">
    <property type="entry name" value="BZIP DOMAIN-CONTAINING PROTEIN"/>
    <property type="match status" value="1"/>
</dbReference>
<keyword evidence="4" id="KW-1185">Reference proteome</keyword>
<feature type="compositionally biased region" description="Basic residues" evidence="1">
    <location>
        <begin position="86"/>
        <end position="95"/>
    </location>
</feature>
<dbReference type="Gramene" id="KZN04348">
    <property type="protein sequence ID" value="KZN04348"/>
    <property type="gene ID" value="DCAR_005185"/>
</dbReference>
<evidence type="ECO:0000313" key="3">
    <source>
        <dbReference type="EMBL" id="WOG86607.1"/>
    </source>
</evidence>
<sequence>MEGEKVIESLDCLWFFSNVMHAPKTHPIEVPSSKEEPKVENVEKVKVETEPIMILEAKRDASSFEMISKNGGLRSRDEKESSGERKVRKATKKRNKKDVKVNVGDYEKELGFDFRFDLSELLMMIEGYERFNKKKCGEVMPPLSDGMAMKQHLKSWAYAVACNVR</sequence>
<dbReference type="EMBL" id="LNRQ01000002">
    <property type="protein sequence ID" value="KZN04348.1"/>
    <property type="molecule type" value="Genomic_DNA"/>
</dbReference>
<feature type="compositionally biased region" description="Basic and acidic residues" evidence="1">
    <location>
        <begin position="74"/>
        <end position="85"/>
    </location>
</feature>
<evidence type="ECO:0000256" key="1">
    <source>
        <dbReference type="SAM" id="MobiDB-lite"/>
    </source>
</evidence>
<accession>A0A166CUF3</accession>
<dbReference type="AlphaFoldDB" id="A0A166CUF3"/>
<dbReference type="PANTHER" id="PTHR33785">
    <property type="entry name" value="OS06G0550800 PROTEIN"/>
    <property type="match status" value="1"/>
</dbReference>
<organism evidence="2">
    <name type="scientific">Daucus carota subsp. sativus</name>
    <name type="common">Carrot</name>
    <dbReference type="NCBI Taxonomy" id="79200"/>
    <lineage>
        <taxon>Eukaryota</taxon>
        <taxon>Viridiplantae</taxon>
        <taxon>Streptophyta</taxon>
        <taxon>Embryophyta</taxon>
        <taxon>Tracheophyta</taxon>
        <taxon>Spermatophyta</taxon>
        <taxon>Magnoliopsida</taxon>
        <taxon>eudicotyledons</taxon>
        <taxon>Gunneridae</taxon>
        <taxon>Pentapetalae</taxon>
        <taxon>asterids</taxon>
        <taxon>campanulids</taxon>
        <taxon>Apiales</taxon>
        <taxon>Apiaceae</taxon>
        <taxon>Apioideae</taxon>
        <taxon>Scandiceae</taxon>
        <taxon>Daucinae</taxon>
        <taxon>Daucus</taxon>
        <taxon>Daucus sect. Daucus</taxon>
    </lineage>
</organism>
<evidence type="ECO:0000313" key="4">
    <source>
        <dbReference type="Proteomes" id="UP000077755"/>
    </source>
</evidence>
<dbReference type="OMA" id="AYAVACN"/>
<gene>
    <name evidence="2" type="ORF">DCAR_005185</name>
    <name evidence="3" type="ORF">DCAR_0205824</name>
</gene>
<name>A0A166CUF3_DAUCS</name>
<feature type="region of interest" description="Disordered" evidence="1">
    <location>
        <begin position="66"/>
        <end position="95"/>
    </location>
</feature>
<protein>
    <submittedName>
        <fullName evidence="2">Uncharacterized protein</fullName>
    </submittedName>
</protein>
<proteinExistence type="predicted"/>
<reference evidence="2" key="1">
    <citation type="journal article" date="2016" name="Nat. Genet.">
        <title>A high-quality carrot genome assembly provides new insights into carotenoid accumulation and asterid genome evolution.</title>
        <authorList>
            <person name="Iorizzo M."/>
            <person name="Ellison S."/>
            <person name="Senalik D."/>
            <person name="Zeng P."/>
            <person name="Satapoomin P."/>
            <person name="Huang J."/>
            <person name="Bowman M."/>
            <person name="Iovene M."/>
            <person name="Sanseverino W."/>
            <person name="Cavagnaro P."/>
            <person name="Yildiz M."/>
            <person name="Macko-Podgorni A."/>
            <person name="Moranska E."/>
            <person name="Grzebelus E."/>
            <person name="Grzebelus D."/>
            <person name="Ashrafi H."/>
            <person name="Zheng Z."/>
            <person name="Cheng S."/>
            <person name="Spooner D."/>
            <person name="Van Deynze A."/>
            <person name="Simon P."/>
        </authorList>
    </citation>
    <scope>NUCLEOTIDE SEQUENCE [LARGE SCALE GENOMIC DNA]</scope>
    <source>
        <tissue evidence="2">Leaf</tissue>
    </source>
</reference>